<proteinExistence type="predicted"/>
<protein>
    <submittedName>
        <fullName evidence="1">Uncharacterized protein</fullName>
    </submittedName>
</protein>
<dbReference type="EMBL" id="QJKJ01000168">
    <property type="protein sequence ID" value="RDY13935.1"/>
    <property type="molecule type" value="Genomic_DNA"/>
</dbReference>
<gene>
    <name evidence="1" type="ORF">CR513_01057</name>
</gene>
<keyword evidence="2" id="KW-1185">Reference proteome</keyword>
<dbReference type="Proteomes" id="UP000257109">
    <property type="component" value="Unassembled WGS sequence"/>
</dbReference>
<sequence length="231" mass="26992">MKGQGYKKLSHIKENDPPRDDPKFEVWDEYYETLNGLWIELDQYQGLKMCKVDSIAYTRLVERGRIFKFLHGLNSKYNPIQVQILGKEKLPSLSKTYSTKKDSIACYDIESKIFNFRQGTFLVIEYYETLNGLWIELDQYQGLKMCKIDSIAYTRLVEKGRIFKFLHGLNSKYNPIRVQILGKEKLPSLSKLGHWSRDGMLWQLNAPPHTCREIHNNFGVIGFGGCNFYLS</sequence>
<comment type="caution">
    <text evidence="1">The sequence shown here is derived from an EMBL/GenBank/DDBJ whole genome shotgun (WGS) entry which is preliminary data.</text>
</comment>
<dbReference type="PANTHER" id="PTHR34222:SF37">
    <property type="entry name" value="RETROTRANSPOSON GAG DOMAIN-CONTAINING PROTEIN"/>
    <property type="match status" value="1"/>
</dbReference>
<name>A0A371IG25_MUCPR</name>
<dbReference type="OrthoDB" id="5544992at2759"/>
<evidence type="ECO:0000313" key="2">
    <source>
        <dbReference type="Proteomes" id="UP000257109"/>
    </source>
</evidence>
<reference evidence="1" key="1">
    <citation type="submission" date="2018-05" db="EMBL/GenBank/DDBJ databases">
        <title>Draft genome of Mucuna pruriens seed.</title>
        <authorList>
            <person name="Nnadi N.E."/>
            <person name="Vos R."/>
            <person name="Hasami M.H."/>
            <person name="Devisetty U.K."/>
            <person name="Aguiy J.C."/>
        </authorList>
    </citation>
    <scope>NUCLEOTIDE SEQUENCE [LARGE SCALE GENOMIC DNA]</scope>
    <source>
        <strain evidence="1">JCA_2017</strain>
    </source>
</reference>
<evidence type="ECO:0000313" key="1">
    <source>
        <dbReference type="EMBL" id="RDY13935.1"/>
    </source>
</evidence>
<dbReference type="PANTHER" id="PTHR34222">
    <property type="entry name" value="GAG_PRE-INTEGRS DOMAIN-CONTAINING PROTEIN"/>
    <property type="match status" value="1"/>
</dbReference>
<feature type="non-terminal residue" evidence="1">
    <location>
        <position position="1"/>
    </location>
</feature>
<organism evidence="1 2">
    <name type="scientific">Mucuna pruriens</name>
    <name type="common">Velvet bean</name>
    <name type="synonym">Dolichos pruriens</name>
    <dbReference type="NCBI Taxonomy" id="157652"/>
    <lineage>
        <taxon>Eukaryota</taxon>
        <taxon>Viridiplantae</taxon>
        <taxon>Streptophyta</taxon>
        <taxon>Embryophyta</taxon>
        <taxon>Tracheophyta</taxon>
        <taxon>Spermatophyta</taxon>
        <taxon>Magnoliopsida</taxon>
        <taxon>eudicotyledons</taxon>
        <taxon>Gunneridae</taxon>
        <taxon>Pentapetalae</taxon>
        <taxon>rosids</taxon>
        <taxon>fabids</taxon>
        <taxon>Fabales</taxon>
        <taxon>Fabaceae</taxon>
        <taxon>Papilionoideae</taxon>
        <taxon>50 kb inversion clade</taxon>
        <taxon>NPAAA clade</taxon>
        <taxon>indigoferoid/millettioid clade</taxon>
        <taxon>Phaseoleae</taxon>
        <taxon>Mucuna</taxon>
    </lineage>
</organism>
<accession>A0A371IG25</accession>
<dbReference type="AlphaFoldDB" id="A0A371IG25"/>